<keyword evidence="2" id="KW-1133">Transmembrane helix</keyword>
<dbReference type="EMBL" id="JAGXOE010000002">
    <property type="protein sequence ID" value="MBS4099988.1"/>
    <property type="molecule type" value="Genomic_DNA"/>
</dbReference>
<evidence type="ECO:0000256" key="1">
    <source>
        <dbReference type="SAM" id="MobiDB-lite"/>
    </source>
</evidence>
<feature type="region of interest" description="Disordered" evidence="1">
    <location>
        <begin position="276"/>
        <end position="302"/>
    </location>
</feature>
<evidence type="ECO:0000256" key="2">
    <source>
        <dbReference type="SAM" id="Phobius"/>
    </source>
</evidence>
<dbReference type="Pfam" id="PF24607">
    <property type="entry name" value="CBM_AftD"/>
    <property type="match status" value="1"/>
</dbReference>
<name>A0ABS5N6W1_TSUPA</name>
<evidence type="ECO:0000313" key="5">
    <source>
        <dbReference type="Proteomes" id="UP000676853"/>
    </source>
</evidence>
<evidence type="ECO:0000259" key="3">
    <source>
        <dbReference type="PROSITE" id="PS50022"/>
    </source>
</evidence>
<dbReference type="Proteomes" id="UP000676853">
    <property type="component" value="Unassembled WGS sequence"/>
</dbReference>
<feature type="transmembrane region" description="Helical" evidence="2">
    <location>
        <begin position="632"/>
        <end position="650"/>
    </location>
</feature>
<keyword evidence="5" id="KW-1185">Reference proteome</keyword>
<protein>
    <submittedName>
        <fullName evidence="4">Discoidin domain-containing protein</fullName>
    </submittedName>
</protein>
<feature type="non-terminal residue" evidence="4">
    <location>
        <position position="688"/>
    </location>
</feature>
<gene>
    <name evidence="4" type="ORF">KFZ73_01930</name>
</gene>
<feature type="transmembrane region" description="Helical" evidence="2">
    <location>
        <begin position="608"/>
        <end position="626"/>
    </location>
</feature>
<feature type="transmembrane region" description="Helical" evidence="2">
    <location>
        <begin position="657"/>
        <end position="679"/>
    </location>
</feature>
<dbReference type="Gene3D" id="2.60.120.260">
    <property type="entry name" value="Galactose-binding domain-like"/>
    <property type="match status" value="1"/>
</dbReference>
<dbReference type="PROSITE" id="PS50022">
    <property type="entry name" value="FA58C_3"/>
    <property type="match status" value="1"/>
</dbReference>
<dbReference type="InterPro" id="IPR056997">
    <property type="entry name" value="CBM_AftD"/>
</dbReference>
<organism evidence="4 5">
    <name type="scientific">Tsukamurella paurometabola</name>
    <name type="common">Corynebacterium paurometabolum</name>
    <dbReference type="NCBI Taxonomy" id="2061"/>
    <lineage>
        <taxon>Bacteria</taxon>
        <taxon>Bacillati</taxon>
        <taxon>Actinomycetota</taxon>
        <taxon>Actinomycetes</taxon>
        <taxon>Mycobacteriales</taxon>
        <taxon>Tsukamurellaceae</taxon>
        <taxon>Tsukamurella</taxon>
    </lineage>
</organism>
<accession>A0ABS5N6W1</accession>
<feature type="non-terminal residue" evidence="4">
    <location>
        <position position="1"/>
    </location>
</feature>
<sequence length="688" mass="70514">RTADDPRRTLNRLPDYPAAGLVDGTWDGATVSASSSAADATQLGTVLPGAGTAAAVDGDKNTAWVSSGLDHAINQWLQFTLPEPRADLSVTVTVGRALGPAVTRLLITTEAGTVYSDPVTANTPITLVAPSEPTRWVRITAAETADRSWGNQFAIAEAELTDTRSGKAIPARHDVALPPSGPAQRWVFGQDTMGRSGCVVTPGENGAPGPVQCADIAIGPEEPGPLRRTVDGPGAPAVTPSLTVRARPGQALSALLGAPGAPSAFAESAVTDGRASSAAAVDGDPNTVWSAPQSVTEPTSPKPVLRLRLPSPQVVGGLTLQLPRGEAPARPTRIGVDLGTGRQVREVPAGDSVTVKVDPAVTDSISISLLDWDERININDFGFPEKMAPGLAEVRAVGPDGAPVPGSEPAPADRPVVVPCETGPTVRIGDRVLRFRIEAGARELRDGAPVRAVACEPAPVPLPAGKAQVVATPGLAFSVDTLSLDTPAAAEASPRDQSVKVQSWTPDRRVVTVSRADADQVLVVPESRNSGWAATGPDGAPLRAVTVNGWQQGWVVPQGTEGAVTLRFALNAPYRIGLFGGLALLVILAALALVPGSRPRGPGGPVRAWQPGVAAGAGIGAVAFVLSGWPGLALWAAAGLATWVVSGLHVSADRRAAIRVFGASGFVLAGMLLLATGPWHAEAGYVGH</sequence>
<feature type="domain" description="F5/8 type C" evidence="3">
    <location>
        <begin position="14"/>
        <end position="163"/>
    </location>
</feature>
<dbReference type="InterPro" id="IPR000421">
    <property type="entry name" value="FA58C"/>
</dbReference>
<proteinExistence type="predicted"/>
<feature type="compositionally biased region" description="Polar residues" evidence="1">
    <location>
        <begin position="287"/>
        <end position="299"/>
    </location>
</feature>
<keyword evidence="2" id="KW-0812">Transmembrane</keyword>
<comment type="caution">
    <text evidence="4">The sequence shown here is derived from an EMBL/GenBank/DDBJ whole genome shotgun (WGS) entry which is preliminary data.</text>
</comment>
<feature type="transmembrane region" description="Helical" evidence="2">
    <location>
        <begin position="576"/>
        <end position="596"/>
    </location>
</feature>
<reference evidence="4 5" key="1">
    <citation type="submission" date="2021-04" db="EMBL/GenBank/DDBJ databases">
        <title>Whole genome sequence analysis of a thiophenic sulfur metabolizing bacteria.</title>
        <authorList>
            <person name="Akhtar N."/>
            <person name="Akram J."/>
            <person name="Aslam A."/>
        </authorList>
    </citation>
    <scope>NUCLEOTIDE SEQUENCE [LARGE SCALE GENOMIC DNA]</scope>
    <source>
        <strain evidence="4 5">3OW</strain>
    </source>
</reference>
<dbReference type="InterPro" id="IPR008979">
    <property type="entry name" value="Galactose-bd-like_sf"/>
</dbReference>
<keyword evidence="2" id="KW-0472">Membrane</keyword>
<dbReference type="SUPFAM" id="SSF49785">
    <property type="entry name" value="Galactose-binding domain-like"/>
    <property type="match status" value="2"/>
</dbReference>
<evidence type="ECO:0000313" key="4">
    <source>
        <dbReference type="EMBL" id="MBS4099988.1"/>
    </source>
</evidence>